<sequence>MKKVGETLVPKSEDEFDAEDIKKIENYAKAINMLYCAVNPDDYRKISCCTTAKEMWDKLEVTYEGTDQVREAKIDFLTQEYELFRMKEGEKIDEMFERFSKIINDLHALKKTYTNKDLVRKILRSLTPEWRSKADAIYESIGISNVTIDGLRGNLKTYESTILTPSLSDQKKKGIALKATKETVEQESLDDNSEFGLIIKKFHKFMRKEFDRKGKKCDGPPKCYGCGEVRHIKPKCPNAKGSKGKHGFKKQRAYISWGGDSGEESSEEEEEDEEANLCLMAQEEEESSSEKEVPGGKTKTKATMSKKKSMADASSSLPETYPYLDGSFLEFGSEAELHHFLSYFSTRPIAPPRILPELYPQQKGFHDLDNQLQASGLWPFVSKSHQSFNHGLVRAFYSNLRREGDVLKTSINLYDIEITLDTLSRVSGLPTRGEDIATYGGEDWHVNNEGVVLRELGITNLIRHKGAPTIHSAPLEKRVLLYLLTRVLHPRDHSHTTLFTEDVKMIHAIMHGADVNWAKFIMINMADCASISTERSLPYAFLVMEIIARNNIHIADPVTKMTKLWLINDGTFRKKSGNRNGAGTSRVTTAAPARASLQSIADSLNALMVNIDDMGRAVERIDRTVQRQRHDMRAYFKQVQYVPPPYDGTFLGQDYDGGDEDDDSYAPSSSPDEDEFDEEVDGDAITVEDDENDDEDS</sequence>
<gene>
    <name evidence="4" type="ORF">CCAM_LOCUS15512</name>
</gene>
<evidence type="ECO:0000256" key="1">
    <source>
        <dbReference type="PROSITE-ProRule" id="PRU00047"/>
    </source>
</evidence>
<evidence type="ECO:0000259" key="3">
    <source>
        <dbReference type="PROSITE" id="PS50158"/>
    </source>
</evidence>
<dbReference type="InterPro" id="IPR001878">
    <property type="entry name" value="Znf_CCHC"/>
</dbReference>
<feature type="region of interest" description="Disordered" evidence="2">
    <location>
        <begin position="282"/>
        <end position="316"/>
    </location>
</feature>
<organism evidence="4 5">
    <name type="scientific">Cuscuta campestris</name>
    <dbReference type="NCBI Taxonomy" id="132261"/>
    <lineage>
        <taxon>Eukaryota</taxon>
        <taxon>Viridiplantae</taxon>
        <taxon>Streptophyta</taxon>
        <taxon>Embryophyta</taxon>
        <taxon>Tracheophyta</taxon>
        <taxon>Spermatophyta</taxon>
        <taxon>Magnoliopsida</taxon>
        <taxon>eudicotyledons</taxon>
        <taxon>Gunneridae</taxon>
        <taxon>Pentapetalae</taxon>
        <taxon>asterids</taxon>
        <taxon>lamiids</taxon>
        <taxon>Solanales</taxon>
        <taxon>Convolvulaceae</taxon>
        <taxon>Cuscuteae</taxon>
        <taxon>Cuscuta</taxon>
        <taxon>Cuscuta subgen. Grammica</taxon>
        <taxon>Cuscuta sect. Cleistogrammica</taxon>
    </lineage>
</organism>
<feature type="compositionally biased region" description="Acidic residues" evidence="2">
    <location>
        <begin position="671"/>
        <end position="697"/>
    </location>
</feature>
<dbReference type="EMBL" id="OOIL02001250">
    <property type="protein sequence ID" value="VFQ73736.1"/>
    <property type="molecule type" value="Genomic_DNA"/>
</dbReference>
<feature type="compositionally biased region" description="Basic residues" evidence="2">
    <location>
        <begin position="298"/>
        <end position="308"/>
    </location>
</feature>
<reference evidence="4 5" key="1">
    <citation type="submission" date="2018-04" db="EMBL/GenBank/DDBJ databases">
        <authorList>
            <person name="Vogel A."/>
        </authorList>
    </citation>
    <scope>NUCLEOTIDE SEQUENCE [LARGE SCALE GENOMIC DNA]</scope>
</reference>
<proteinExistence type="predicted"/>
<dbReference type="GO" id="GO:0003676">
    <property type="term" value="F:nucleic acid binding"/>
    <property type="evidence" value="ECO:0007669"/>
    <property type="project" value="InterPro"/>
</dbReference>
<protein>
    <recommendedName>
        <fullName evidence="3">CCHC-type domain-containing protein</fullName>
    </recommendedName>
</protein>
<keyword evidence="1" id="KW-0863">Zinc-finger</keyword>
<dbReference type="Proteomes" id="UP000595140">
    <property type="component" value="Unassembled WGS sequence"/>
</dbReference>
<dbReference type="PROSITE" id="PS50158">
    <property type="entry name" value="ZF_CCHC"/>
    <property type="match status" value="1"/>
</dbReference>
<keyword evidence="5" id="KW-1185">Reference proteome</keyword>
<evidence type="ECO:0000313" key="4">
    <source>
        <dbReference type="EMBL" id="VFQ73736.1"/>
    </source>
</evidence>
<feature type="region of interest" description="Disordered" evidence="2">
    <location>
        <begin position="645"/>
        <end position="697"/>
    </location>
</feature>
<feature type="domain" description="CCHC-type" evidence="3">
    <location>
        <begin position="222"/>
        <end position="238"/>
    </location>
</feature>
<keyword evidence="1" id="KW-0479">Metal-binding</keyword>
<accession>A0A484LBY7</accession>
<dbReference type="PANTHER" id="PTHR34676">
    <property type="entry name" value="DUF4219 DOMAIN-CONTAINING PROTEIN-RELATED"/>
    <property type="match status" value="1"/>
</dbReference>
<keyword evidence="1" id="KW-0862">Zinc</keyword>
<dbReference type="PANTHER" id="PTHR34676:SF15">
    <property type="entry name" value="ZINC FINGER, CCHC-TYPE-RELATED"/>
    <property type="match status" value="1"/>
</dbReference>
<evidence type="ECO:0000313" key="5">
    <source>
        <dbReference type="Proteomes" id="UP000595140"/>
    </source>
</evidence>
<dbReference type="AlphaFoldDB" id="A0A484LBY7"/>
<dbReference type="Pfam" id="PF14223">
    <property type="entry name" value="Retrotran_gag_2"/>
    <property type="match status" value="1"/>
</dbReference>
<dbReference type="GO" id="GO:0008270">
    <property type="term" value="F:zinc ion binding"/>
    <property type="evidence" value="ECO:0007669"/>
    <property type="project" value="UniProtKB-KW"/>
</dbReference>
<name>A0A484LBY7_9ASTE</name>
<evidence type="ECO:0000256" key="2">
    <source>
        <dbReference type="SAM" id="MobiDB-lite"/>
    </source>
</evidence>